<dbReference type="SUPFAM" id="SSF46689">
    <property type="entry name" value="Homeodomain-like"/>
    <property type="match status" value="2"/>
</dbReference>
<dbReference type="PANTHER" id="PTHR43436">
    <property type="entry name" value="ARAC-FAMILY TRANSCRIPTIONAL REGULATOR"/>
    <property type="match status" value="1"/>
</dbReference>
<keyword evidence="1" id="KW-0805">Transcription regulation</keyword>
<name>A0A5B8FI12_9RHOB</name>
<accession>A0A5B8FI12</accession>
<dbReference type="SMART" id="SM00342">
    <property type="entry name" value="HTH_ARAC"/>
    <property type="match status" value="1"/>
</dbReference>
<keyword evidence="5" id="KW-1185">Reference proteome</keyword>
<evidence type="ECO:0000256" key="1">
    <source>
        <dbReference type="ARBA" id="ARBA00023015"/>
    </source>
</evidence>
<dbReference type="InterPro" id="IPR009057">
    <property type="entry name" value="Homeodomain-like_sf"/>
</dbReference>
<dbReference type="InterPro" id="IPR018060">
    <property type="entry name" value="HTH_AraC"/>
</dbReference>
<evidence type="ECO:0000259" key="3">
    <source>
        <dbReference type="PROSITE" id="PS01124"/>
    </source>
</evidence>
<dbReference type="GO" id="GO:0003700">
    <property type="term" value="F:DNA-binding transcription factor activity"/>
    <property type="evidence" value="ECO:0007669"/>
    <property type="project" value="InterPro"/>
</dbReference>
<dbReference type="Pfam" id="PF06719">
    <property type="entry name" value="AraC_N"/>
    <property type="match status" value="1"/>
</dbReference>
<keyword evidence="2" id="KW-0804">Transcription</keyword>
<dbReference type="EMBL" id="CP040818">
    <property type="protein sequence ID" value="QDL93131.1"/>
    <property type="molecule type" value="Genomic_DNA"/>
</dbReference>
<evidence type="ECO:0000313" key="4">
    <source>
        <dbReference type="EMBL" id="QDL93131.1"/>
    </source>
</evidence>
<dbReference type="PANTHER" id="PTHR43436:SF1">
    <property type="entry name" value="TRANSCRIPTIONAL REGULATORY PROTEIN"/>
    <property type="match status" value="1"/>
</dbReference>
<dbReference type="Proteomes" id="UP000305888">
    <property type="component" value="Chromosome"/>
</dbReference>
<reference evidence="4 5" key="1">
    <citation type="submission" date="2019-06" db="EMBL/GenBank/DDBJ databases">
        <title>Genome sequence of Rhodobacteraceae bacterium D4M1.</title>
        <authorList>
            <person name="Cao J."/>
        </authorList>
    </citation>
    <scope>NUCLEOTIDE SEQUENCE [LARGE SCALE GENOMIC DNA]</scope>
    <source>
        <strain evidence="4 5">D4M1</strain>
    </source>
</reference>
<organism evidence="4 5">
    <name type="scientific">Paroceanicella profunda</name>
    <dbReference type="NCBI Taxonomy" id="2579971"/>
    <lineage>
        <taxon>Bacteria</taxon>
        <taxon>Pseudomonadati</taxon>
        <taxon>Pseudomonadota</taxon>
        <taxon>Alphaproteobacteria</taxon>
        <taxon>Rhodobacterales</taxon>
        <taxon>Paracoccaceae</taxon>
        <taxon>Paroceanicella</taxon>
    </lineage>
</organism>
<protein>
    <submittedName>
        <fullName evidence="4">AraC family transcriptional regulator</fullName>
    </submittedName>
</protein>
<dbReference type="Pfam" id="PF12833">
    <property type="entry name" value="HTH_18"/>
    <property type="match status" value="1"/>
</dbReference>
<dbReference type="Gene3D" id="1.10.10.60">
    <property type="entry name" value="Homeodomain-like"/>
    <property type="match status" value="2"/>
</dbReference>
<proteinExistence type="predicted"/>
<dbReference type="InterPro" id="IPR009594">
    <property type="entry name" value="Tscrpt_reg_HTH_AraC_N"/>
</dbReference>
<evidence type="ECO:0000256" key="2">
    <source>
        <dbReference type="ARBA" id="ARBA00023163"/>
    </source>
</evidence>
<dbReference type="AlphaFoldDB" id="A0A5B8FI12"/>
<dbReference type="OrthoDB" id="9802263at2"/>
<evidence type="ECO:0000313" key="5">
    <source>
        <dbReference type="Proteomes" id="UP000305888"/>
    </source>
</evidence>
<sequence>MRDLAIMKALARRHAGAPCPAMPRLHLFQVDTPNEAAGLVYEPVVCLVLQGRKRTFIGDDILEYGPGECLVVAAEVAAMGQVIEATPAEPFLCLNLLLDPAVISTLLHDMDGLTQAAARSGYGVTQAGPPLLEAWRRLAELLDRPDEVHVMSRHVEQELIFRLLMGRQGNLLRQISATDSSLSRIRRAMAFVRQRHADRLTVNAMASVAGMSVSVFHRRFKAVSGLSPLQYQKHVRLHEARRRLTTEQLESAAVAYAVGYESASQFSREYKRLFGAPPRRDADALRKVMIQE</sequence>
<dbReference type="GO" id="GO:0043565">
    <property type="term" value="F:sequence-specific DNA binding"/>
    <property type="evidence" value="ECO:0007669"/>
    <property type="project" value="InterPro"/>
</dbReference>
<gene>
    <name evidence="4" type="ORF">FDP22_15880</name>
</gene>
<dbReference type="KEGG" id="ppru:FDP22_15880"/>
<dbReference type="PROSITE" id="PS01124">
    <property type="entry name" value="HTH_ARAC_FAMILY_2"/>
    <property type="match status" value="1"/>
</dbReference>
<feature type="domain" description="HTH araC/xylS-type" evidence="3">
    <location>
        <begin position="186"/>
        <end position="284"/>
    </location>
</feature>